<sequence>MAELQNTQKEEFDIGMSDNDLLNQIITWERESESFYTFLKRTWEININYYKGHQTDVGLLRGKQSKAVENRIFMAVESMIPIATSRLPDIVVKSGDEDEQSQQDAMDLQDVLAFHMERVGIQELAERFLRNLIVKRYGVFKPFWDKQIDDVGLEEIDPKRIRVPRFGKDINSLAFIIQELELSYEQAEKHFGTDKAKILLEMGFQEGVPDSIHGTIAEPNRIHPDSNKQRRKTFTIKEVWTNEFVAWKAGTEILKKQKNPFFDFTNKKKNYFLKPQKPFIIKSLFHTGESILGETDYITQLLSVQDNINITKRQTEDIIGKVANPPLLIDSDVMSEEQAAGITNEPGIIIYGKDAASGTKMRFESPGQVPNYLFQELSESRNQFDNIWGIHSTTRGERQGKETLGGRQLLRAADLGRIDLVARQLERALDEIAEYWTQLIK</sequence>
<reference evidence="1" key="1">
    <citation type="journal article" date="2020" name="mSystems">
        <title>Genome- and Community-Level Interaction Insights into Carbon Utilization and Element Cycling Functions of Hydrothermarchaeota in Hydrothermal Sediment.</title>
        <authorList>
            <person name="Zhou Z."/>
            <person name="Liu Y."/>
            <person name="Xu W."/>
            <person name="Pan J."/>
            <person name="Luo Z.H."/>
            <person name="Li M."/>
        </authorList>
    </citation>
    <scope>NUCLEOTIDE SEQUENCE [LARGE SCALE GENOMIC DNA]</scope>
    <source>
        <strain evidence="1">HyVt-369</strain>
    </source>
</reference>
<dbReference type="Proteomes" id="UP000885695">
    <property type="component" value="Unassembled WGS sequence"/>
</dbReference>
<dbReference type="EMBL" id="DRHL01000043">
    <property type="protein sequence ID" value="HEB13508.1"/>
    <property type="molecule type" value="Genomic_DNA"/>
</dbReference>
<feature type="non-terminal residue" evidence="1">
    <location>
        <position position="441"/>
    </location>
</feature>
<evidence type="ECO:0008006" key="2">
    <source>
        <dbReference type="Google" id="ProtNLM"/>
    </source>
</evidence>
<accession>A0A7C1NPW0</accession>
<dbReference type="AlphaFoldDB" id="A0A7C1NPW0"/>
<evidence type="ECO:0000313" key="1">
    <source>
        <dbReference type="EMBL" id="HEB13508.1"/>
    </source>
</evidence>
<proteinExistence type="predicted"/>
<protein>
    <recommendedName>
        <fullName evidence="2">Phage portal protein</fullName>
    </recommendedName>
</protein>
<comment type="caution">
    <text evidence="1">The sequence shown here is derived from an EMBL/GenBank/DDBJ whole genome shotgun (WGS) entry which is preliminary data.</text>
</comment>
<organism evidence="1">
    <name type="scientific">candidate division CPR3 bacterium</name>
    <dbReference type="NCBI Taxonomy" id="2268181"/>
    <lineage>
        <taxon>Bacteria</taxon>
        <taxon>Bacteria division CPR3</taxon>
    </lineage>
</organism>
<gene>
    <name evidence="1" type="ORF">ENI13_00845</name>
</gene>
<name>A0A7C1NPW0_UNCC3</name>